<organism evidence="10 11">
    <name type="scientific">Cinchona calisaya</name>
    <dbReference type="NCBI Taxonomy" id="153742"/>
    <lineage>
        <taxon>Eukaryota</taxon>
        <taxon>Viridiplantae</taxon>
        <taxon>Streptophyta</taxon>
        <taxon>Embryophyta</taxon>
        <taxon>Tracheophyta</taxon>
        <taxon>Spermatophyta</taxon>
        <taxon>Magnoliopsida</taxon>
        <taxon>eudicotyledons</taxon>
        <taxon>Gunneridae</taxon>
        <taxon>Pentapetalae</taxon>
        <taxon>asterids</taxon>
        <taxon>lamiids</taxon>
        <taxon>Gentianales</taxon>
        <taxon>Rubiaceae</taxon>
        <taxon>Cinchonoideae</taxon>
        <taxon>Cinchoneae</taxon>
        <taxon>Cinchona</taxon>
    </lineage>
</organism>
<evidence type="ECO:0000256" key="4">
    <source>
        <dbReference type="ARBA" id="ARBA00022737"/>
    </source>
</evidence>
<evidence type="ECO:0000256" key="7">
    <source>
        <dbReference type="ARBA" id="ARBA00023136"/>
    </source>
</evidence>
<dbReference type="EMBL" id="JBJUIK010000011">
    <property type="protein sequence ID" value="KAL3512860.1"/>
    <property type="molecule type" value="Genomic_DNA"/>
</dbReference>
<comment type="subcellular location">
    <subcellularLocation>
        <location evidence="1">Membrane</location>
        <topology evidence="1">Multi-pass membrane protein</topology>
    </subcellularLocation>
</comment>
<evidence type="ECO:0000256" key="2">
    <source>
        <dbReference type="ARBA" id="ARBA00007923"/>
    </source>
</evidence>
<keyword evidence="5" id="KW-0106">Calcium</keyword>
<dbReference type="InterPro" id="IPR035892">
    <property type="entry name" value="C2_domain_sf"/>
</dbReference>
<comment type="caution">
    <text evidence="10">The sequence shown here is derived from an EMBL/GenBank/DDBJ whole genome shotgun (WGS) entry which is preliminary data.</text>
</comment>
<dbReference type="InterPro" id="IPR000008">
    <property type="entry name" value="C2_dom"/>
</dbReference>
<feature type="transmembrane region" description="Helical" evidence="8">
    <location>
        <begin position="567"/>
        <end position="597"/>
    </location>
</feature>
<dbReference type="Proteomes" id="UP001630127">
    <property type="component" value="Unassembled WGS sequence"/>
</dbReference>
<keyword evidence="11" id="KW-1185">Reference proteome</keyword>
<dbReference type="CDD" id="cd08379">
    <property type="entry name" value="C2D_MCTP_PRT_plant"/>
    <property type="match status" value="1"/>
</dbReference>
<evidence type="ECO:0000313" key="11">
    <source>
        <dbReference type="Proteomes" id="UP001630127"/>
    </source>
</evidence>
<dbReference type="Gene3D" id="2.60.40.150">
    <property type="entry name" value="C2 domain"/>
    <property type="match status" value="3"/>
</dbReference>
<evidence type="ECO:0000256" key="5">
    <source>
        <dbReference type="ARBA" id="ARBA00022837"/>
    </source>
</evidence>
<dbReference type="FunFam" id="2.60.40.150:FF:000090">
    <property type="entry name" value="C2 domain-containing protein"/>
    <property type="match status" value="1"/>
</dbReference>
<feature type="domain" description="C2" evidence="9">
    <location>
        <begin position="1"/>
        <end position="112"/>
    </location>
</feature>
<dbReference type="AlphaFoldDB" id="A0ABD2Z3E8"/>
<dbReference type="PROSITE" id="PS50004">
    <property type="entry name" value="C2"/>
    <property type="match status" value="3"/>
</dbReference>
<evidence type="ECO:0000256" key="6">
    <source>
        <dbReference type="ARBA" id="ARBA00022989"/>
    </source>
</evidence>
<dbReference type="Pfam" id="PF00168">
    <property type="entry name" value="C2"/>
    <property type="match status" value="3"/>
</dbReference>
<proteinExistence type="inferred from homology"/>
<name>A0ABD2Z3E8_9GENT</name>
<dbReference type="SUPFAM" id="SSF49562">
    <property type="entry name" value="C2 domain (Calcium/lipid-binding domain, CaLB)"/>
    <property type="match status" value="3"/>
</dbReference>
<dbReference type="InterPro" id="IPR013583">
    <property type="entry name" value="MCTP_C"/>
</dbReference>
<accession>A0ABD2Z3E8</accession>
<comment type="similarity">
    <text evidence="2">Belongs to the MCTP family.</text>
</comment>
<dbReference type="InterPro" id="IPR047257">
    <property type="entry name" value="C2B_MCTP_PRT_plant"/>
</dbReference>
<dbReference type="InterPro" id="IPR047255">
    <property type="entry name" value="C2D_MCTP_PRT_plant"/>
</dbReference>
<dbReference type="CDD" id="cd08378">
    <property type="entry name" value="C2B_MCTP_PRT_plant"/>
    <property type="match status" value="1"/>
</dbReference>
<evidence type="ECO:0000256" key="8">
    <source>
        <dbReference type="SAM" id="Phobius"/>
    </source>
</evidence>
<keyword evidence="4" id="KW-0677">Repeat</keyword>
<evidence type="ECO:0000259" key="9">
    <source>
        <dbReference type="PROSITE" id="PS50004"/>
    </source>
</evidence>
<evidence type="ECO:0000313" key="10">
    <source>
        <dbReference type="EMBL" id="KAL3512860.1"/>
    </source>
</evidence>
<protein>
    <recommendedName>
        <fullName evidence="9">C2 domain-containing protein</fullName>
    </recommendedName>
</protein>
<sequence>MGDMVEQLPSIYVKIVKAKGLPVKDISGTIDPYVEVEVGNYKQVTKHLENYQNPVWNSVFSFSKEKLLSNSIVVNVRDKDFITDDFVGRVLFDVTKVPILVRLESPLAPQWYGLEDKNGQKIKGEILLAVWIGIQAADEFCHEAWNSDAQTQSVGGESLADMQSKVYFSPTLYYLCIYVIDAEDLISSEKNKQPVASVKVQVGHQLKATRPTQVRTNNPMWNEKLFFVVAEPFAEYIIVSVEDEGELVGRLIIPVGQVPQRGELPVFPHSRRYSLPRVAQEKGEEEKKFIFAGKIRLRSWIDGGYHVLDESSTFSSDFQPASKNLRKPKIGILQLGILSARDLLPMKNNDGRTTDAYCVAKYGNKWVRTRTCLHTLTPRWDEQYTWEVYDPFTVITIGVFDNYHINGNKEDARDRSIGKVRIRLSTLETDRIYTHYYPLQVLQPSGLKKHGELHLVLQFTCTAWANMVAQYGRPLLPRMHYVQPISIRHIDWLRHQAMQIVAARLSRAEPPIRKETAEYMLDVNNHMFSLRKSKANLYRIISSLSGILAICRWFNQISHWKNPFITILVHVLFFVLIRYPVLMLPNIFLCLFVIGLWNYPFRPKHPLQLDARLSHAEDADEDELEEEFDTFPTSEPIDIVRVRYDRLRSVMGLCFSIVGDLATKGERALSIVSWRDPRATVISTIFALSCAVLLYVCPIQVAQLIGLYWLRHPLFRSKLPPVAVNFFNRLPAKSDMLL</sequence>
<feature type="transmembrane region" description="Helical" evidence="8">
    <location>
        <begin position="685"/>
        <end position="710"/>
    </location>
</feature>
<gene>
    <name evidence="10" type="ORF">ACH5RR_025577</name>
</gene>
<dbReference type="InterPro" id="IPR047259">
    <property type="entry name" value="QUIRKY-like"/>
</dbReference>
<dbReference type="Pfam" id="PF08372">
    <property type="entry name" value="PRT_C"/>
    <property type="match status" value="1"/>
</dbReference>
<feature type="domain" description="C2" evidence="9">
    <location>
        <begin position="153"/>
        <end position="273"/>
    </location>
</feature>
<evidence type="ECO:0000256" key="1">
    <source>
        <dbReference type="ARBA" id="ARBA00004141"/>
    </source>
</evidence>
<evidence type="ECO:0000256" key="3">
    <source>
        <dbReference type="ARBA" id="ARBA00022692"/>
    </source>
</evidence>
<feature type="domain" description="C2" evidence="9">
    <location>
        <begin position="314"/>
        <end position="437"/>
    </location>
</feature>
<dbReference type="PANTHER" id="PTHR31425">
    <property type="entry name" value="PHOSPHORIBOSYLANTHRANILATE TRANSFERASE ISOFORM 1"/>
    <property type="match status" value="1"/>
</dbReference>
<dbReference type="GO" id="GO:0016020">
    <property type="term" value="C:membrane"/>
    <property type="evidence" value="ECO:0007669"/>
    <property type="project" value="UniProtKB-SubCell"/>
</dbReference>
<keyword evidence="3 8" id="KW-0812">Transmembrane</keyword>
<reference evidence="10 11" key="1">
    <citation type="submission" date="2024-11" db="EMBL/GenBank/DDBJ databases">
        <title>A near-complete genome assembly of Cinchona calisaya.</title>
        <authorList>
            <person name="Lian D.C."/>
            <person name="Zhao X.W."/>
            <person name="Wei L."/>
        </authorList>
    </citation>
    <scope>NUCLEOTIDE SEQUENCE [LARGE SCALE GENOMIC DNA]</scope>
    <source>
        <tissue evidence="10">Nenye</tissue>
    </source>
</reference>
<dbReference type="PANTHER" id="PTHR31425:SF22">
    <property type="entry name" value="MULTIPLE C2 DOMAIN AND TRANSMEMBRANE REGION PROTEIN 6"/>
    <property type="match status" value="1"/>
</dbReference>
<keyword evidence="7 8" id="KW-0472">Membrane</keyword>
<keyword evidence="6 8" id="KW-1133">Transmembrane helix</keyword>
<dbReference type="SMART" id="SM00239">
    <property type="entry name" value="C2"/>
    <property type="match status" value="3"/>
</dbReference>